<dbReference type="SUPFAM" id="SSF53850">
    <property type="entry name" value="Periplasmic binding protein-like II"/>
    <property type="match status" value="1"/>
</dbReference>
<protein>
    <submittedName>
        <fullName evidence="3">Tripartite tricarboxylate transporter substrate binding protein</fullName>
    </submittedName>
</protein>
<dbReference type="InterPro" id="IPR005064">
    <property type="entry name" value="BUG"/>
</dbReference>
<dbReference type="AlphaFoldDB" id="A0A848HB58"/>
<dbReference type="EMBL" id="JABBFX010000002">
    <property type="protein sequence ID" value="NML46720.1"/>
    <property type="molecule type" value="Genomic_DNA"/>
</dbReference>
<dbReference type="PANTHER" id="PTHR42928">
    <property type="entry name" value="TRICARBOXYLATE-BINDING PROTEIN"/>
    <property type="match status" value="1"/>
</dbReference>
<dbReference type="CDD" id="cd07012">
    <property type="entry name" value="PBP2_Bug_TTT"/>
    <property type="match status" value="1"/>
</dbReference>
<dbReference type="PANTHER" id="PTHR42928:SF5">
    <property type="entry name" value="BLR1237 PROTEIN"/>
    <property type="match status" value="1"/>
</dbReference>
<accession>A0A848HB58</accession>
<keyword evidence="4" id="KW-1185">Reference proteome</keyword>
<evidence type="ECO:0000313" key="4">
    <source>
        <dbReference type="Proteomes" id="UP000541185"/>
    </source>
</evidence>
<feature type="chain" id="PRO_5032826425" evidence="2">
    <location>
        <begin position="25"/>
        <end position="321"/>
    </location>
</feature>
<evidence type="ECO:0000256" key="1">
    <source>
        <dbReference type="ARBA" id="ARBA00006987"/>
    </source>
</evidence>
<name>A0A848HB58_9BURK</name>
<organism evidence="3 4">
    <name type="scientific">Ramlibacter agri</name>
    <dbReference type="NCBI Taxonomy" id="2728837"/>
    <lineage>
        <taxon>Bacteria</taxon>
        <taxon>Pseudomonadati</taxon>
        <taxon>Pseudomonadota</taxon>
        <taxon>Betaproteobacteria</taxon>
        <taxon>Burkholderiales</taxon>
        <taxon>Comamonadaceae</taxon>
        <taxon>Ramlibacter</taxon>
    </lineage>
</organism>
<dbReference type="PIRSF" id="PIRSF017082">
    <property type="entry name" value="YflP"/>
    <property type="match status" value="1"/>
</dbReference>
<feature type="signal peptide" evidence="2">
    <location>
        <begin position="1"/>
        <end position="24"/>
    </location>
</feature>
<keyword evidence="2" id="KW-0732">Signal</keyword>
<dbReference type="Pfam" id="PF03401">
    <property type="entry name" value="TctC"/>
    <property type="match status" value="1"/>
</dbReference>
<dbReference type="InterPro" id="IPR042100">
    <property type="entry name" value="Bug_dom1"/>
</dbReference>
<sequence length="321" mass="33538">MKRRIVRRLAGALCAALFSLAAHAQGDPTVRIIVPFNPGGGSDLFARTVSPGLASALKRTVIVENKAGAGGVIGADAVAKAKPDGNTLLVSDFGVYSISPSLYPRLPYAAKDFQPVVELARFPNVLVVPGSSPFNNLADLLKAARKDPDTLTIASAGNGSSPHLTAEKFQRAAQIKLVHVAYKGAGPAIADTMGGQVQMMFTGLPSVSEFVASGKLKVLAIASASRSEFAPEVPTFGEAGVAGFESSISQGLFAPAGTPAATVAQINAAINQLMAGKEMAQRMQQLKVSPRQETPAQYKAWLDQEAKTWSQLIKDAAIKVE</sequence>
<dbReference type="Proteomes" id="UP000541185">
    <property type="component" value="Unassembled WGS sequence"/>
</dbReference>
<reference evidence="3 4" key="1">
    <citation type="submission" date="2020-04" db="EMBL/GenBank/DDBJ databases">
        <title>Ramlibacter sp. G-1-2-2 isolated from soil.</title>
        <authorList>
            <person name="Dahal R.H."/>
        </authorList>
    </citation>
    <scope>NUCLEOTIDE SEQUENCE [LARGE SCALE GENOMIC DNA]</scope>
    <source>
        <strain evidence="3 4">G-1-2-2</strain>
    </source>
</reference>
<gene>
    <name evidence="3" type="ORF">HHL11_23455</name>
</gene>
<dbReference type="Gene3D" id="3.40.190.150">
    <property type="entry name" value="Bordetella uptake gene, domain 1"/>
    <property type="match status" value="1"/>
</dbReference>
<evidence type="ECO:0000313" key="3">
    <source>
        <dbReference type="EMBL" id="NML46720.1"/>
    </source>
</evidence>
<proteinExistence type="inferred from homology"/>
<dbReference type="Gene3D" id="3.40.190.10">
    <property type="entry name" value="Periplasmic binding protein-like II"/>
    <property type="match status" value="1"/>
</dbReference>
<comment type="caution">
    <text evidence="3">The sequence shown here is derived from an EMBL/GenBank/DDBJ whole genome shotgun (WGS) entry which is preliminary data.</text>
</comment>
<comment type="similarity">
    <text evidence="1">Belongs to the UPF0065 (bug) family.</text>
</comment>
<dbReference type="RefSeq" id="WP_169420967.1">
    <property type="nucleotide sequence ID" value="NZ_JABBFX010000002.1"/>
</dbReference>
<evidence type="ECO:0000256" key="2">
    <source>
        <dbReference type="SAM" id="SignalP"/>
    </source>
</evidence>